<evidence type="ECO:0000313" key="4">
    <source>
        <dbReference type="EMBL" id="ACQ79056.1"/>
    </source>
</evidence>
<dbReference type="InterPro" id="IPR044651">
    <property type="entry name" value="OTSB-like"/>
</dbReference>
<sequence>MSDPRPAVDDGAARLAPDVARAVRAFANARDVVVALDFDGVLSPLQDDPAASRTLPASAAALARLAADDGVHLAIISGRPLADLRALAAPPPHTILMGSHGGEVGEIGADGDVIAQPLALSAEQQRLRDAVGAELDAIAEPLDGVWVEHKPASAVLHTRTASDDDAAAATTAALAGPATWRDVHALRGKGVVELPVIAANKGDAVRRLREQVTRGVGAAAVPVLFAGDDVTDEHALAALGGDDLGIKVGSGATAAAYTVSGCDDIAALLTELADARAR</sequence>
<dbReference type="EC" id="3.1.3.12" evidence="3"/>
<protein>
    <recommendedName>
        <fullName evidence="3">Trehalose 6-phosphate phosphatase</fullName>
        <ecNumber evidence="3">3.1.3.12</ecNumber>
    </recommendedName>
</protein>
<dbReference type="PANTHER" id="PTHR43768:SF3">
    <property type="entry name" value="TREHALOSE 6-PHOSPHATE PHOSPHATASE"/>
    <property type="match status" value="1"/>
</dbReference>
<comment type="function">
    <text evidence="2 3">Removes the phosphate from trehalose 6-phosphate to produce free trehalose.</text>
</comment>
<dbReference type="EMBL" id="CP001618">
    <property type="protein sequence ID" value="ACQ79056.1"/>
    <property type="molecule type" value="Genomic_DNA"/>
</dbReference>
<dbReference type="RefSeq" id="WP_012725836.1">
    <property type="nucleotide sequence ID" value="NC_012669.1"/>
</dbReference>
<dbReference type="UniPathway" id="UPA00299"/>
<dbReference type="OrthoDB" id="9816160at2"/>
<keyword evidence="3" id="KW-0479">Metal-binding</keyword>
<accession>C5BYU8</accession>
<comment type="catalytic activity">
    <reaction evidence="3">
        <text>alpha,alpha-trehalose 6-phosphate + H2O = alpha,alpha-trehalose + phosphate</text>
        <dbReference type="Rhea" id="RHEA:23420"/>
        <dbReference type="ChEBI" id="CHEBI:15377"/>
        <dbReference type="ChEBI" id="CHEBI:16551"/>
        <dbReference type="ChEBI" id="CHEBI:43474"/>
        <dbReference type="ChEBI" id="CHEBI:58429"/>
        <dbReference type="EC" id="3.1.3.12"/>
    </reaction>
</comment>
<dbReference type="Gene3D" id="3.30.70.1020">
    <property type="entry name" value="Trehalose-6-phosphate phosphatase related protein, domain 2"/>
    <property type="match status" value="1"/>
</dbReference>
<evidence type="ECO:0000313" key="5">
    <source>
        <dbReference type="Proteomes" id="UP000007962"/>
    </source>
</evidence>
<comment type="similarity">
    <text evidence="3">Belongs to the trehalose phosphatase family.</text>
</comment>
<dbReference type="AlphaFoldDB" id="C5BYU8"/>
<organism evidence="4 5">
    <name type="scientific">Beutenbergia cavernae (strain ATCC BAA-8 / DSM 12333 / CCUG 43141 / JCM 11478 / NBRC 16432 / NCIMB 13614 / HKI 0122)</name>
    <dbReference type="NCBI Taxonomy" id="471853"/>
    <lineage>
        <taxon>Bacteria</taxon>
        <taxon>Bacillati</taxon>
        <taxon>Actinomycetota</taxon>
        <taxon>Actinomycetes</taxon>
        <taxon>Micrococcales</taxon>
        <taxon>Beutenbergiaceae</taxon>
        <taxon>Beutenbergia</taxon>
    </lineage>
</organism>
<reference evidence="4 5" key="1">
    <citation type="journal article" date="2009" name="Stand. Genomic Sci.">
        <title>Complete genome sequence of Beutenbergia cavernae type strain (HKI 0122).</title>
        <authorList>
            <person name="Land M."/>
            <person name="Pukall R."/>
            <person name="Abt B."/>
            <person name="Goker M."/>
            <person name="Rohde M."/>
            <person name="Glavina Del Rio T."/>
            <person name="Tice H."/>
            <person name="Copeland A."/>
            <person name="Cheng J.F."/>
            <person name="Lucas S."/>
            <person name="Chen F."/>
            <person name="Nolan M."/>
            <person name="Bruce D."/>
            <person name="Goodwin L."/>
            <person name="Pitluck S."/>
            <person name="Ivanova N."/>
            <person name="Mavromatis K."/>
            <person name="Ovchinnikova G."/>
            <person name="Pati A."/>
            <person name="Chen A."/>
            <person name="Palaniappan K."/>
            <person name="Hauser L."/>
            <person name="Chang Y.J."/>
            <person name="Jefferies C.C."/>
            <person name="Saunders E."/>
            <person name="Brettin T."/>
            <person name="Detter J.C."/>
            <person name="Han C."/>
            <person name="Chain P."/>
            <person name="Bristow J."/>
            <person name="Eisen J.A."/>
            <person name="Markowitz V."/>
            <person name="Hugenholtz P."/>
            <person name="Kyrpides N.C."/>
            <person name="Klenk H.P."/>
            <person name="Lapidus A."/>
        </authorList>
    </citation>
    <scope>NUCLEOTIDE SEQUENCE [LARGE SCALE GENOMIC DNA]</scope>
    <source>
        <strain evidence="5">ATCC BAA-8 / DSM 12333 / NBRC 16432</strain>
    </source>
</reference>
<evidence type="ECO:0000256" key="1">
    <source>
        <dbReference type="ARBA" id="ARBA00022801"/>
    </source>
</evidence>
<gene>
    <name evidence="4" type="ordered locus">Bcav_0795</name>
</gene>
<evidence type="ECO:0000256" key="3">
    <source>
        <dbReference type="RuleBase" id="RU361117"/>
    </source>
</evidence>
<dbReference type="HOGENOM" id="CLU_037265_2_1_11"/>
<keyword evidence="5" id="KW-1185">Reference proteome</keyword>
<proteinExistence type="inferred from homology"/>
<dbReference type="InterPro" id="IPR023214">
    <property type="entry name" value="HAD_sf"/>
</dbReference>
<comment type="cofactor">
    <cofactor evidence="3">
        <name>Mg(2+)</name>
        <dbReference type="ChEBI" id="CHEBI:18420"/>
    </cofactor>
</comment>
<comment type="pathway">
    <text evidence="3">Glycan biosynthesis; trehalose biosynthesis.</text>
</comment>
<dbReference type="NCBIfam" id="TIGR00685">
    <property type="entry name" value="T6PP"/>
    <property type="match status" value="1"/>
</dbReference>
<dbReference type="KEGG" id="bcv:Bcav_0795"/>
<name>C5BYU8_BEUC1</name>
<dbReference type="Gene3D" id="3.40.50.1000">
    <property type="entry name" value="HAD superfamily/HAD-like"/>
    <property type="match status" value="1"/>
</dbReference>
<dbReference type="Proteomes" id="UP000007962">
    <property type="component" value="Chromosome"/>
</dbReference>
<dbReference type="GO" id="GO:0004805">
    <property type="term" value="F:trehalose-phosphatase activity"/>
    <property type="evidence" value="ECO:0007669"/>
    <property type="project" value="UniProtKB-EC"/>
</dbReference>
<dbReference type="SUPFAM" id="SSF56784">
    <property type="entry name" value="HAD-like"/>
    <property type="match status" value="1"/>
</dbReference>
<keyword evidence="1 3" id="KW-0378">Hydrolase</keyword>
<dbReference type="eggNOG" id="COG1877">
    <property type="taxonomic scope" value="Bacteria"/>
</dbReference>
<evidence type="ECO:0000256" key="2">
    <source>
        <dbReference type="ARBA" id="ARBA00024179"/>
    </source>
</evidence>
<dbReference type="PANTHER" id="PTHR43768">
    <property type="entry name" value="TREHALOSE 6-PHOSPHATE PHOSPHATASE"/>
    <property type="match status" value="1"/>
</dbReference>
<dbReference type="Pfam" id="PF02358">
    <property type="entry name" value="Trehalose_PPase"/>
    <property type="match status" value="1"/>
</dbReference>
<dbReference type="InterPro" id="IPR036412">
    <property type="entry name" value="HAD-like_sf"/>
</dbReference>
<dbReference type="GO" id="GO:0046872">
    <property type="term" value="F:metal ion binding"/>
    <property type="evidence" value="ECO:0007669"/>
    <property type="project" value="UniProtKB-KW"/>
</dbReference>
<dbReference type="GO" id="GO:0005992">
    <property type="term" value="P:trehalose biosynthetic process"/>
    <property type="evidence" value="ECO:0007669"/>
    <property type="project" value="UniProtKB-UniPathway"/>
</dbReference>
<keyword evidence="3" id="KW-0460">Magnesium</keyword>
<dbReference type="STRING" id="471853.Bcav_0795"/>
<dbReference type="InterPro" id="IPR003337">
    <property type="entry name" value="Trehalose_PPase"/>
</dbReference>